<evidence type="ECO:0000256" key="1">
    <source>
        <dbReference type="SAM" id="MobiDB-lite"/>
    </source>
</evidence>
<keyword evidence="2" id="KW-0812">Transmembrane</keyword>
<protein>
    <recommendedName>
        <fullName evidence="5">Tripartite tricarboxylate transporter TctB family protein</fullName>
    </recommendedName>
</protein>
<proteinExistence type="predicted"/>
<dbReference type="EMBL" id="ABXB03000001">
    <property type="protein sequence ID" value="EFA23612.1"/>
    <property type="molecule type" value="Genomic_DNA"/>
</dbReference>
<name>D1NSG0_9BIFI</name>
<keyword evidence="2" id="KW-1133">Transmembrane helix</keyword>
<evidence type="ECO:0000313" key="3">
    <source>
        <dbReference type="EMBL" id="EFA23612.1"/>
    </source>
</evidence>
<dbReference type="AlphaFoldDB" id="D1NSG0"/>
<feature type="compositionally biased region" description="Basic and acidic residues" evidence="1">
    <location>
        <begin position="1"/>
        <end position="14"/>
    </location>
</feature>
<organism evidence="3 4">
    <name type="scientific">Bifidobacterium gallicum DSM 20093 = LMG 11596</name>
    <dbReference type="NCBI Taxonomy" id="561180"/>
    <lineage>
        <taxon>Bacteria</taxon>
        <taxon>Bacillati</taxon>
        <taxon>Actinomycetota</taxon>
        <taxon>Actinomycetes</taxon>
        <taxon>Bifidobacteriales</taxon>
        <taxon>Bifidobacteriaceae</taxon>
        <taxon>Bifidobacterium</taxon>
    </lineage>
</organism>
<evidence type="ECO:0000313" key="4">
    <source>
        <dbReference type="Proteomes" id="UP000003656"/>
    </source>
</evidence>
<accession>D1NSG0</accession>
<evidence type="ECO:0000256" key="2">
    <source>
        <dbReference type="SAM" id="Phobius"/>
    </source>
</evidence>
<sequence length="157" mass="17531">MKEHHIMANRAERRAKAKGKGIPQQYDSTNGRGRKGMIDEQQLQERSVRIAEGKKGPWKPTSSEIEAEEHAMDTDPNDFDPPAVRAPHSARNWARLVSWVVIVVSAMFFFVVMWLPNHPDWAILVVSGVFALGVLSLFFTAGNPKNNPNLDQNGTAV</sequence>
<gene>
    <name evidence="3" type="ORF">BIFGAL_02717</name>
</gene>
<feature type="region of interest" description="Disordered" evidence="1">
    <location>
        <begin position="1"/>
        <end position="80"/>
    </location>
</feature>
<evidence type="ECO:0008006" key="5">
    <source>
        <dbReference type="Google" id="ProtNLM"/>
    </source>
</evidence>
<feature type="transmembrane region" description="Helical" evidence="2">
    <location>
        <begin position="96"/>
        <end position="115"/>
    </location>
</feature>
<dbReference type="eggNOG" id="ENOG5032C84">
    <property type="taxonomic scope" value="Bacteria"/>
</dbReference>
<comment type="caution">
    <text evidence="3">The sequence shown here is derived from an EMBL/GenBank/DDBJ whole genome shotgun (WGS) entry which is preliminary data.</text>
</comment>
<feature type="compositionally biased region" description="Basic and acidic residues" evidence="1">
    <location>
        <begin position="46"/>
        <end position="55"/>
    </location>
</feature>
<dbReference type="Proteomes" id="UP000003656">
    <property type="component" value="Unassembled WGS sequence"/>
</dbReference>
<dbReference type="STRING" id="561180.BIFGAL_02717"/>
<reference evidence="3 4" key="1">
    <citation type="submission" date="2009-11" db="EMBL/GenBank/DDBJ databases">
        <authorList>
            <person name="Weinstock G."/>
            <person name="Sodergren E."/>
            <person name="Clifton S."/>
            <person name="Fulton L."/>
            <person name="Fulton B."/>
            <person name="Courtney L."/>
            <person name="Fronick C."/>
            <person name="Harrison M."/>
            <person name="Strong C."/>
            <person name="Farmer C."/>
            <person name="Delahaunty K."/>
            <person name="Markovic C."/>
            <person name="Hall O."/>
            <person name="Minx P."/>
            <person name="Tomlinson C."/>
            <person name="Mitreva M."/>
            <person name="Nelson J."/>
            <person name="Hou S."/>
            <person name="Wollam A."/>
            <person name="Pepin K.H."/>
            <person name="Johnson M."/>
            <person name="Bhonagiri V."/>
            <person name="Nash W.E."/>
            <person name="Warren W."/>
            <person name="Chinwalla A."/>
            <person name="Mardis E.R."/>
            <person name="Wilson R.K."/>
        </authorList>
    </citation>
    <scope>NUCLEOTIDE SEQUENCE [LARGE SCALE GENOMIC DNA]</scope>
    <source>
        <strain evidence="3 4">DSM 20093</strain>
    </source>
</reference>
<feature type="transmembrane region" description="Helical" evidence="2">
    <location>
        <begin position="121"/>
        <end position="141"/>
    </location>
</feature>
<keyword evidence="2" id="KW-0472">Membrane</keyword>